<evidence type="ECO:0000256" key="6">
    <source>
        <dbReference type="SAM" id="MobiDB-lite"/>
    </source>
</evidence>
<dbReference type="SUPFAM" id="SSF55486">
    <property type="entry name" value="Metalloproteases ('zincins'), catalytic domain"/>
    <property type="match status" value="1"/>
</dbReference>
<dbReference type="InterPro" id="IPR018511">
    <property type="entry name" value="Hemolysin-typ_Ca-bd_CS"/>
</dbReference>
<gene>
    <name evidence="8" type="ORF">GGQ68_000917</name>
</gene>
<proteinExistence type="inferred from homology"/>
<name>A0A7W6GQR2_9RHOB</name>
<dbReference type="GO" id="GO:0004222">
    <property type="term" value="F:metalloendopeptidase activity"/>
    <property type="evidence" value="ECO:0007669"/>
    <property type="project" value="InterPro"/>
</dbReference>
<dbReference type="Pfam" id="PF01400">
    <property type="entry name" value="Astacin"/>
    <property type="match status" value="1"/>
</dbReference>
<keyword evidence="4" id="KW-0964">Secreted</keyword>
<evidence type="ECO:0000256" key="5">
    <source>
        <dbReference type="ARBA" id="ARBA00022737"/>
    </source>
</evidence>
<dbReference type="EMBL" id="JACIEJ010000002">
    <property type="protein sequence ID" value="MBB3984601.1"/>
    <property type="molecule type" value="Genomic_DNA"/>
</dbReference>
<accession>A0A7W6GQR2</accession>
<dbReference type="Gene3D" id="2.150.10.10">
    <property type="entry name" value="Serralysin-like metalloprotease, C-terminal"/>
    <property type="match status" value="1"/>
</dbReference>
<evidence type="ECO:0000256" key="1">
    <source>
        <dbReference type="ARBA" id="ARBA00001913"/>
    </source>
</evidence>
<dbReference type="SMART" id="SM00235">
    <property type="entry name" value="ZnMc"/>
    <property type="match status" value="1"/>
</dbReference>
<dbReference type="SUPFAM" id="SSF51120">
    <property type="entry name" value="beta-Roll"/>
    <property type="match status" value="1"/>
</dbReference>
<dbReference type="RefSeq" id="WP_183963326.1">
    <property type="nucleotide sequence ID" value="NZ_BAABBZ010000014.1"/>
</dbReference>
<comment type="cofactor">
    <cofactor evidence="1">
        <name>Ca(2+)</name>
        <dbReference type="ChEBI" id="CHEBI:29108"/>
    </cofactor>
</comment>
<evidence type="ECO:0000256" key="2">
    <source>
        <dbReference type="ARBA" id="ARBA00004613"/>
    </source>
</evidence>
<comment type="similarity">
    <text evidence="3">Belongs to the peptidase M10B family.</text>
</comment>
<evidence type="ECO:0000313" key="8">
    <source>
        <dbReference type="EMBL" id="MBB3984601.1"/>
    </source>
</evidence>
<dbReference type="GO" id="GO:0005509">
    <property type="term" value="F:calcium ion binding"/>
    <property type="evidence" value="ECO:0007669"/>
    <property type="project" value="InterPro"/>
</dbReference>
<dbReference type="InterPro" id="IPR013858">
    <property type="entry name" value="Peptidase_M10B_C"/>
</dbReference>
<comment type="subcellular location">
    <subcellularLocation>
        <location evidence="2">Secreted</location>
    </subcellularLocation>
</comment>
<feature type="domain" description="Peptidase metallopeptidase" evidence="7">
    <location>
        <begin position="57"/>
        <end position="206"/>
    </location>
</feature>
<feature type="region of interest" description="Disordered" evidence="6">
    <location>
        <begin position="453"/>
        <end position="477"/>
    </location>
</feature>
<protein>
    <recommendedName>
        <fullName evidence="7">Peptidase metallopeptidase domain-containing protein</fullName>
    </recommendedName>
</protein>
<sequence length="863" mass="93942">MCTICQARDPSITTYESHISDEMAASNGTETSVSATLPSYTLDQVAGQLTHGYWNQTGRDWRAFDVESGGTLSYDVSQLDSKGQATALQAFEAWEMATGISFSASTSGSADIVFTDDYSGAYSYSYVAGHEITQSYVNVNTGWQTYGGYYLQTFIHEIGHAMGLGHAGNYNGSANFGTQAHYQQDSWQYSIMSYFGQWENPYTNASANYVATAQLADMTAMAWLYGASTTVNTGNTVYGDGTTLSQEGMDLSRSWAVTINDNGGIDTIDLNSRSSSQRLDLRSEHFSDVDGEVGNLAIMRGTVIENARTGSGNDHITGNEGNNFLETGSGDDTIVASTGNDTLSGGAGTDEVIMNGNFSDYKFGAKEGLSIEDGDDTTVLLGIEAVTFADGAATIAKSANETTLSYIADGETFVSQVVTSDTSNTQDWTSRTDAFDADGKLLTRVTVFDDGRIDKEDFTGPDDPGGPTTETLVDTTGTQKWETWTQTRDENGILQSSEIVMDDGVVRTTVYTDGVASTLTAVDTLNAHSWSSYVVAYDSTGALASNTMTLNSGVERVTTYTDGVRTRVTSTDVAEVLAWETKTQTYDSSGTLLESRVDLDNGICRETAFENGRKTSVTTTDADDIMRWTSHTVRFDADGQRVSQSMVLDNGLGIEKAYANGTVATTSVTDNEDLYRWDSYVDTFDENGQRVSRDLVNDNGLEIKNLYENGQRVQAISTDVSDIYRWETLTKFYDASGTLQSQQMRMDDGREITRTFSNGLETETTVTDTDDAFVWASHTHHFGDNGDRERHVLTRDDGLQIDTTFTDNLRSAVTVTDGGDLYEWSSYTTNFNTATGHAVERVLTTDDGDEYIFSYMEPDVGLG</sequence>
<dbReference type="Proteomes" id="UP000541426">
    <property type="component" value="Unassembled WGS sequence"/>
</dbReference>
<dbReference type="InterPro" id="IPR034033">
    <property type="entry name" value="Serralysin-like"/>
</dbReference>
<dbReference type="GO" id="GO:0006508">
    <property type="term" value="P:proteolysis"/>
    <property type="evidence" value="ECO:0007669"/>
    <property type="project" value="InterPro"/>
</dbReference>
<dbReference type="Gene3D" id="3.40.390.10">
    <property type="entry name" value="Collagenase (Catalytic Domain)"/>
    <property type="match status" value="1"/>
</dbReference>
<evidence type="ECO:0000256" key="3">
    <source>
        <dbReference type="ARBA" id="ARBA00009490"/>
    </source>
</evidence>
<dbReference type="CDD" id="cd04277">
    <property type="entry name" value="ZnMc_serralysin_like"/>
    <property type="match status" value="1"/>
</dbReference>
<comment type="caution">
    <text evidence="8">The sequence shown here is derived from an EMBL/GenBank/DDBJ whole genome shotgun (WGS) entry which is preliminary data.</text>
</comment>
<dbReference type="GO" id="GO:0005615">
    <property type="term" value="C:extracellular space"/>
    <property type="evidence" value="ECO:0007669"/>
    <property type="project" value="InterPro"/>
</dbReference>
<dbReference type="InterPro" id="IPR024079">
    <property type="entry name" value="MetalloPept_cat_dom_sf"/>
</dbReference>
<evidence type="ECO:0000259" key="7">
    <source>
        <dbReference type="SMART" id="SM00235"/>
    </source>
</evidence>
<dbReference type="InterPro" id="IPR001506">
    <property type="entry name" value="Peptidase_M12A"/>
</dbReference>
<evidence type="ECO:0000256" key="4">
    <source>
        <dbReference type="ARBA" id="ARBA00022525"/>
    </source>
</evidence>
<organism evidence="8 9">
    <name type="scientific">Sagittula marina</name>
    <dbReference type="NCBI Taxonomy" id="943940"/>
    <lineage>
        <taxon>Bacteria</taxon>
        <taxon>Pseudomonadati</taxon>
        <taxon>Pseudomonadota</taxon>
        <taxon>Alphaproteobacteria</taxon>
        <taxon>Rhodobacterales</taxon>
        <taxon>Roseobacteraceae</taxon>
        <taxon>Sagittula</taxon>
    </lineage>
</organism>
<evidence type="ECO:0000313" key="9">
    <source>
        <dbReference type="Proteomes" id="UP000541426"/>
    </source>
</evidence>
<dbReference type="InterPro" id="IPR001343">
    <property type="entry name" value="Hemolysn_Ca-bd"/>
</dbReference>
<dbReference type="Pfam" id="PF08548">
    <property type="entry name" value="Peptidase_M10_C"/>
    <property type="match status" value="1"/>
</dbReference>
<dbReference type="Gene3D" id="3.90.930.1">
    <property type="match status" value="2"/>
</dbReference>
<keyword evidence="5" id="KW-0677">Repeat</keyword>
<feature type="compositionally biased region" description="Polar residues" evidence="6">
    <location>
        <begin position="468"/>
        <end position="477"/>
    </location>
</feature>
<dbReference type="Pfam" id="PF00353">
    <property type="entry name" value="HemolysinCabind"/>
    <property type="match status" value="1"/>
</dbReference>
<dbReference type="InterPro" id="IPR006026">
    <property type="entry name" value="Peptidase_Metallo"/>
</dbReference>
<dbReference type="InterPro" id="IPR011049">
    <property type="entry name" value="Serralysin-like_metalloprot_C"/>
</dbReference>
<keyword evidence="9" id="KW-1185">Reference proteome</keyword>
<dbReference type="PROSITE" id="PS00330">
    <property type="entry name" value="HEMOLYSIN_CALCIUM"/>
    <property type="match status" value="1"/>
</dbReference>
<dbReference type="AlphaFoldDB" id="A0A7W6GQR2"/>
<reference evidence="8 9" key="1">
    <citation type="submission" date="2020-08" db="EMBL/GenBank/DDBJ databases">
        <title>Genomic Encyclopedia of Type Strains, Phase IV (KMG-IV): sequencing the most valuable type-strain genomes for metagenomic binning, comparative biology and taxonomic classification.</title>
        <authorList>
            <person name="Goeker M."/>
        </authorList>
    </citation>
    <scope>NUCLEOTIDE SEQUENCE [LARGE SCALE GENOMIC DNA]</scope>
    <source>
        <strain evidence="8 9">DSM 102235</strain>
    </source>
</reference>
<dbReference type="GO" id="GO:0008270">
    <property type="term" value="F:zinc ion binding"/>
    <property type="evidence" value="ECO:0007669"/>
    <property type="project" value="InterPro"/>
</dbReference>